<evidence type="ECO:0000256" key="4">
    <source>
        <dbReference type="ARBA" id="ARBA00022741"/>
    </source>
</evidence>
<dbReference type="GO" id="GO:0016887">
    <property type="term" value="F:ATP hydrolysis activity"/>
    <property type="evidence" value="ECO:0007669"/>
    <property type="project" value="InterPro"/>
</dbReference>
<dbReference type="PROSITE" id="PS00152">
    <property type="entry name" value="ATPASE_ALPHA_BETA"/>
    <property type="match status" value="1"/>
</dbReference>
<keyword evidence="5" id="KW-0067">ATP-binding</keyword>
<keyword evidence="8" id="KW-0406">Ion transport</keyword>
<comment type="caution">
    <text evidence="11">The sequence shown here is derived from an EMBL/GenBank/DDBJ whole genome shotgun (WGS) entry which is preliminary data.</text>
</comment>
<dbReference type="GO" id="GO:0044780">
    <property type="term" value="P:bacterial-type flagellum assembly"/>
    <property type="evidence" value="ECO:0007669"/>
    <property type="project" value="InterPro"/>
</dbReference>
<accession>A0A9X2MFU5</accession>
<keyword evidence="11" id="KW-0282">Flagellum</keyword>
<comment type="catalytic activity">
    <reaction evidence="9">
        <text>ATP + H2O + cellular proteinSide 1 = ADP + phosphate + cellular proteinSide 2.</text>
        <dbReference type="EC" id="7.4.2.8"/>
    </reaction>
</comment>
<dbReference type="GO" id="GO:0005524">
    <property type="term" value="F:ATP binding"/>
    <property type="evidence" value="ECO:0007669"/>
    <property type="project" value="UniProtKB-KW"/>
</dbReference>
<dbReference type="GO" id="GO:0071973">
    <property type="term" value="P:bacterial-type flagellum-dependent cell motility"/>
    <property type="evidence" value="ECO:0007669"/>
    <property type="project" value="InterPro"/>
</dbReference>
<dbReference type="RefSeq" id="WP_246119202.1">
    <property type="nucleotide sequence ID" value="NZ_CABKTM010000043.1"/>
</dbReference>
<reference evidence="11" key="1">
    <citation type="submission" date="2022-07" db="EMBL/GenBank/DDBJ databases">
        <title>Enhanced cultured diversity of the mouse gut microbiota enables custom-made synthetic communities.</title>
        <authorList>
            <person name="Afrizal A."/>
        </authorList>
    </citation>
    <scope>NUCLEOTIDE SEQUENCE</scope>
    <source>
        <strain evidence="11">DSM 29482</strain>
    </source>
</reference>
<dbReference type="InterPro" id="IPR027417">
    <property type="entry name" value="P-loop_NTPase"/>
</dbReference>
<dbReference type="GO" id="GO:0008564">
    <property type="term" value="F:protein-exporting ATPase activity"/>
    <property type="evidence" value="ECO:0007669"/>
    <property type="project" value="UniProtKB-EC"/>
</dbReference>
<gene>
    <name evidence="11" type="primary">fliI</name>
    <name evidence="11" type="ORF">NSA23_01455</name>
</gene>
<feature type="domain" description="AAA+ ATPase" evidence="10">
    <location>
        <begin position="160"/>
        <end position="341"/>
    </location>
</feature>
<evidence type="ECO:0000256" key="1">
    <source>
        <dbReference type="ARBA" id="ARBA00004496"/>
    </source>
</evidence>
<dbReference type="PANTHER" id="PTHR15184">
    <property type="entry name" value="ATP SYNTHASE"/>
    <property type="match status" value="1"/>
</dbReference>
<dbReference type="GO" id="GO:0030254">
    <property type="term" value="P:protein secretion by the type III secretion system"/>
    <property type="evidence" value="ECO:0007669"/>
    <property type="project" value="InterPro"/>
</dbReference>
<comment type="subcellular location">
    <subcellularLocation>
        <location evidence="1">Cytoplasm</location>
    </subcellularLocation>
</comment>
<dbReference type="InterPro" id="IPR003593">
    <property type="entry name" value="AAA+_ATPase"/>
</dbReference>
<dbReference type="GO" id="GO:0005737">
    <property type="term" value="C:cytoplasm"/>
    <property type="evidence" value="ECO:0007669"/>
    <property type="project" value="UniProtKB-SubCell"/>
</dbReference>
<keyword evidence="11" id="KW-0969">Cilium</keyword>
<dbReference type="PANTHER" id="PTHR15184:SF9">
    <property type="entry name" value="SPI-1 TYPE 3 SECRETION SYSTEM ATPASE"/>
    <property type="match status" value="1"/>
</dbReference>
<evidence type="ECO:0000256" key="9">
    <source>
        <dbReference type="ARBA" id="ARBA00034006"/>
    </source>
</evidence>
<dbReference type="NCBIfam" id="TIGR03497">
    <property type="entry name" value="FliI_clade2"/>
    <property type="match status" value="1"/>
</dbReference>
<keyword evidence="4" id="KW-0547">Nucleotide-binding</keyword>
<dbReference type="GO" id="GO:0046933">
    <property type="term" value="F:proton-transporting ATP synthase activity, rotational mechanism"/>
    <property type="evidence" value="ECO:0007669"/>
    <property type="project" value="TreeGrafter"/>
</dbReference>
<name>A0A9X2MFU5_9FIRM</name>
<evidence type="ECO:0000313" key="12">
    <source>
        <dbReference type="Proteomes" id="UP001142078"/>
    </source>
</evidence>
<dbReference type="InterPro" id="IPR005714">
    <property type="entry name" value="ATPase_T3SS_FliI/YscN"/>
</dbReference>
<keyword evidence="11" id="KW-0966">Cell projection</keyword>
<evidence type="ECO:0000256" key="3">
    <source>
        <dbReference type="ARBA" id="ARBA00022490"/>
    </source>
</evidence>
<dbReference type="SUPFAM" id="SSF52540">
    <property type="entry name" value="P-loop containing nucleoside triphosphate hydrolases"/>
    <property type="match status" value="1"/>
</dbReference>
<dbReference type="InterPro" id="IPR020003">
    <property type="entry name" value="ATPase_a/bsu_AS"/>
</dbReference>
<evidence type="ECO:0000256" key="7">
    <source>
        <dbReference type="ARBA" id="ARBA00022967"/>
    </source>
</evidence>
<keyword evidence="6" id="KW-0653">Protein transport</keyword>
<dbReference type="Proteomes" id="UP001142078">
    <property type="component" value="Unassembled WGS sequence"/>
</dbReference>
<dbReference type="AlphaFoldDB" id="A0A9X2MFU5"/>
<dbReference type="CDD" id="cd01136">
    <property type="entry name" value="ATPase_flagellum-secretory_path_III"/>
    <property type="match status" value="1"/>
</dbReference>
<dbReference type="Pfam" id="PF18269">
    <property type="entry name" value="T3SS_ATPase_C"/>
    <property type="match status" value="1"/>
</dbReference>
<keyword evidence="2" id="KW-0813">Transport</keyword>
<evidence type="ECO:0000256" key="5">
    <source>
        <dbReference type="ARBA" id="ARBA00022840"/>
    </source>
</evidence>
<dbReference type="InterPro" id="IPR050053">
    <property type="entry name" value="ATPase_alpha/beta_chains"/>
</dbReference>
<organism evidence="11 12">
    <name type="scientific">Anaerosalibacter massiliensis</name>
    <dbReference type="NCBI Taxonomy" id="1347392"/>
    <lineage>
        <taxon>Bacteria</taxon>
        <taxon>Bacillati</taxon>
        <taxon>Bacillota</taxon>
        <taxon>Tissierellia</taxon>
        <taxon>Tissierellales</taxon>
        <taxon>Sporanaerobacteraceae</taxon>
        <taxon>Anaerosalibacter</taxon>
    </lineage>
</organism>
<dbReference type="InterPro" id="IPR022425">
    <property type="entry name" value="FliI_clade2"/>
</dbReference>
<dbReference type="FunFam" id="3.40.50.12240:FF:000002">
    <property type="entry name" value="Flagellum-specific ATP synthase FliI"/>
    <property type="match status" value="1"/>
</dbReference>
<sequence>MEKTVDIKKYIEAVKDKRLVKYTGNITKVTGLTIESNGPMASIGELCYIYPHDKSKPIMAEVVGFREDKILLMPLGDMEGIASGSTVIANGKSLNVNVGDELIGRVINGLGEPIDGKGPISTLKSYPVSKSSPNPLERKKIDEPLSLGVKAIDGLLTCGKGQRIGIFAGSGVGKSTLMGMVSRNSTADVNVIGLIGERGREVREFIENDLKKEGLEKSVVVVVTSDQPALIRVKGAMVTTAIAEYFRDQGMNVMLLMDSLTRFAMAQREIGLAIGEPPVTRGFTPSVFALLPRLLERAGTSSKGTITGLYTVLVDGDDLNEPITDTVRGILDGHIVLSRKLANQNHYPAINILGSISRVMPNIVSEEHKNMSNSIKDILAVYEESEDLINIGAYKRGSNKKLDMAIDLIDDINEFLTQEVSRSYNFEETRNKLLEIDKKSRKFK</sequence>
<keyword evidence="3" id="KW-0963">Cytoplasm</keyword>
<dbReference type="Gene3D" id="3.40.50.12240">
    <property type="match status" value="1"/>
</dbReference>
<dbReference type="Pfam" id="PF02874">
    <property type="entry name" value="ATP-synt_ab_N"/>
    <property type="match status" value="1"/>
</dbReference>
<dbReference type="InterPro" id="IPR004100">
    <property type="entry name" value="ATPase_F1/V1/A1_a/bsu_N"/>
</dbReference>
<dbReference type="NCBIfam" id="TIGR01026">
    <property type="entry name" value="fliI_yscN"/>
    <property type="match status" value="1"/>
</dbReference>
<evidence type="ECO:0000256" key="6">
    <source>
        <dbReference type="ARBA" id="ARBA00022927"/>
    </source>
</evidence>
<dbReference type="EMBL" id="JANJZL010000001">
    <property type="protein sequence ID" value="MCR2042773.1"/>
    <property type="molecule type" value="Genomic_DNA"/>
</dbReference>
<evidence type="ECO:0000256" key="2">
    <source>
        <dbReference type="ARBA" id="ARBA00022448"/>
    </source>
</evidence>
<dbReference type="InterPro" id="IPR040627">
    <property type="entry name" value="T3SS_ATPase_C"/>
</dbReference>
<dbReference type="CDD" id="cd18117">
    <property type="entry name" value="ATP-synt_flagellum-secretory_path_III_N"/>
    <property type="match status" value="1"/>
</dbReference>
<evidence type="ECO:0000259" key="10">
    <source>
        <dbReference type="SMART" id="SM00382"/>
    </source>
</evidence>
<evidence type="ECO:0000256" key="8">
    <source>
        <dbReference type="ARBA" id="ARBA00023065"/>
    </source>
</evidence>
<keyword evidence="7" id="KW-1278">Translocase</keyword>
<protein>
    <submittedName>
        <fullName evidence="11">Flagellar protein export ATPase FliI</fullName>
    </submittedName>
</protein>
<dbReference type="GO" id="GO:0030257">
    <property type="term" value="C:type III protein secretion system complex"/>
    <property type="evidence" value="ECO:0007669"/>
    <property type="project" value="InterPro"/>
</dbReference>
<dbReference type="SMART" id="SM00382">
    <property type="entry name" value="AAA"/>
    <property type="match status" value="1"/>
</dbReference>
<dbReference type="Pfam" id="PF00006">
    <property type="entry name" value="ATP-synt_ab"/>
    <property type="match status" value="1"/>
</dbReference>
<evidence type="ECO:0000313" key="11">
    <source>
        <dbReference type="EMBL" id="MCR2042773.1"/>
    </source>
</evidence>
<dbReference type="InterPro" id="IPR000194">
    <property type="entry name" value="ATPase_F1/V1/A1_a/bsu_nucl-bd"/>
</dbReference>
<proteinExistence type="predicted"/>
<keyword evidence="12" id="KW-1185">Reference proteome</keyword>